<dbReference type="InterPro" id="IPR040336">
    <property type="entry name" value="At1g61900-like"/>
</dbReference>
<dbReference type="AlphaFoldDB" id="A0A7N0UDR4"/>
<feature type="domain" description="SPARK" evidence="1">
    <location>
        <begin position="32"/>
        <end position="177"/>
    </location>
</feature>
<dbReference type="GO" id="GO:0005886">
    <property type="term" value="C:plasma membrane"/>
    <property type="evidence" value="ECO:0007669"/>
    <property type="project" value="TreeGrafter"/>
</dbReference>
<protein>
    <recommendedName>
        <fullName evidence="1">SPARK domain-containing protein</fullName>
    </recommendedName>
</protein>
<evidence type="ECO:0000259" key="1">
    <source>
        <dbReference type="Pfam" id="PF19160"/>
    </source>
</evidence>
<dbReference type="InterPro" id="IPR043891">
    <property type="entry name" value="SPARK"/>
</dbReference>
<dbReference type="Proteomes" id="UP000594263">
    <property type="component" value="Unplaced"/>
</dbReference>
<name>A0A7N0UDR4_KALFE</name>
<sequence>MFPELSPFGAPQPFIPLPAPSPLSPFMKNTVSGFCMLNFTAAHVVMAWTSIDCWSPFESVLANVIFCPQMEATIAILVGQSGKKKNFLALNSTIAKHCLSDIQQTLVEQGASSILNQICSIRSSNLTEGSCPVKVVDQFESIVVTSELLTACNKIDPVKEFCEQTCQSAISEAAKKMLRELMTCQCWMLLTLEQDY</sequence>
<dbReference type="PANTHER" id="PTHR33831">
    <property type="entry name" value="GPI-ANCHORED PROTEIN"/>
    <property type="match status" value="1"/>
</dbReference>
<dbReference type="Pfam" id="PF19160">
    <property type="entry name" value="SPARK"/>
    <property type="match status" value="1"/>
</dbReference>
<dbReference type="PANTHER" id="PTHR33831:SF5">
    <property type="entry name" value="OS07G0102300 PROTEIN"/>
    <property type="match status" value="1"/>
</dbReference>
<evidence type="ECO:0000313" key="2">
    <source>
        <dbReference type="EnsemblPlants" id="Kaladp0061s0114.1.v1.1"/>
    </source>
</evidence>
<proteinExistence type="predicted"/>
<keyword evidence="3" id="KW-1185">Reference proteome</keyword>
<accession>A0A7N0UDR4</accession>
<reference evidence="2" key="1">
    <citation type="submission" date="2021-01" db="UniProtKB">
        <authorList>
            <consortium name="EnsemblPlants"/>
        </authorList>
    </citation>
    <scope>IDENTIFICATION</scope>
</reference>
<dbReference type="EnsemblPlants" id="Kaladp0061s0114.1.v1.1">
    <property type="protein sequence ID" value="Kaladp0061s0114.1.v1.1"/>
    <property type="gene ID" value="Kaladp0061s0114.v1.1"/>
</dbReference>
<dbReference type="Gramene" id="Kaladp0061s0114.1.v1.1">
    <property type="protein sequence ID" value="Kaladp0061s0114.1.v1.1"/>
    <property type="gene ID" value="Kaladp0061s0114.v1.1"/>
</dbReference>
<organism evidence="2 3">
    <name type="scientific">Kalanchoe fedtschenkoi</name>
    <name type="common">Lavender scallops</name>
    <name type="synonym">South American air plant</name>
    <dbReference type="NCBI Taxonomy" id="63787"/>
    <lineage>
        <taxon>Eukaryota</taxon>
        <taxon>Viridiplantae</taxon>
        <taxon>Streptophyta</taxon>
        <taxon>Embryophyta</taxon>
        <taxon>Tracheophyta</taxon>
        <taxon>Spermatophyta</taxon>
        <taxon>Magnoliopsida</taxon>
        <taxon>eudicotyledons</taxon>
        <taxon>Gunneridae</taxon>
        <taxon>Pentapetalae</taxon>
        <taxon>Saxifragales</taxon>
        <taxon>Crassulaceae</taxon>
        <taxon>Kalanchoe</taxon>
    </lineage>
</organism>
<evidence type="ECO:0000313" key="3">
    <source>
        <dbReference type="Proteomes" id="UP000594263"/>
    </source>
</evidence>
<dbReference type="OMA" id="MAWTSID"/>